<dbReference type="GO" id="GO:0005829">
    <property type="term" value="C:cytosol"/>
    <property type="evidence" value="ECO:0007669"/>
    <property type="project" value="TreeGrafter"/>
</dbReference>
<dbReference type="GO" id="GO:0004347">
    <property type="term" value="F:glucose-6-phosphate isomerase activity"/>
    <property type="evidence" value="ECO:0007669"/>
    <property type="project" value="UniProtKB-EC"/>
</dbReference>
<dbReference type="Proteomes" id="UP000816034">
    <property type="component" value="Unassembled WGS sequence"/>
</dbReference>
<dbReference type="InterPro" id="IPR035482">
    <property type="entry name" value="SIS_PGI_2"/>
</dbReference>
<evidence type="ECO:0000256" key="3">
    <source>
        <dbReference type="ARBA" id="ARBA00023235"/>
    </source>
</evidence>
<sequence length="636" mass="71648">MTNLAFFLRLPERTFKKILIFSPQKEQAMDKLYTQPGYILHDPSTNFTFNISGFLSQTASPTTTIQTLLKENYAHAVKVASEKIHQIETGQVVNKTVIVSESENRSVDHYNLRLKHSSVAGKSLEDSLQLWKDIVEKVNAITSGQFKNPQNGKAYKNVIFNGIGGSYLGPLLLCVAIKGIYFNDLQQRDGLARLYFVSNTDAESFDQLFGEKGVLDLSESLLVNMSKSGGTAETKGNMNTFNRLLLDRGIAQNGNIGSYNIAITTKNSNFDKFAQKNQFLHTFYMNEETGGRTSVGSAIGMVPAAFAKLDFAEFLRGQSYMDEMTRKFDTLENQLKNPALITAILLDHYQKRHGRKNLIVLGYSDALREFAHYLQQLYMESLGKQFSESSGVENPEGQTVFGGVGTGEQHAFMQQVQKGINDCIVKFVHFLKRNADYSVLDPTDKQELKGERLEQSELTEFSKKGTSYLSMGRQMLGFIKGTENALYKNGKPFLTCSYEKCDMFNMGMMIALEERIVSILAAFRGINAYDQPGVQDGKISANDMNKFGDVLERKVVSVILQNKGWKGSASVAIKEFEKELTGAPIWYVDSILSDMYGNWNVEWAYPRLKQVVTDVKREWSEQEGRTEFVYQFISKL</sequence>
<dbReference type="GO" id="GO:0048029">
    <property type="term" value="F:monosaccharide binding"/>
    <property type="evidence" value="ECO:0007669"/>
    <property type="project" value="TreeGrafter"/>
</dbReference>
<dbReference type="SUPFAM" id="SSF53697">
    <property type="entry name" value="SIS domain"/>
    <property type="match status" value="1"/>
</dbReference>
<evidence type="ECO:0000256" key="1">
    <source>
        <dbReference type="ARBA" id="ARBA00022432"/>
    </source>
</evidence>
<comment type="caution">
    <text evidence="5">The sequence shown here is derived from an EMBL/GenBank/DDBJ whole genome shotgun (WGS) entry which is preliminary data.</text>
</comment>
<dbReference type="CDD" id="cd05016">
    <property type="entry name" value="SIS_PGI_2"/>
    <property type="match status" value="1"/>
</dbReference>
<proteinExistence type="inferred from homology"/>
<dbReference type="Pfam" id="PF00342">
    <property type="entry name" value="PGI"/>
    <property type="match status" value="1"/>
</dbReference>
<dbReference type="InterPro" id="IPR046348">
    <property type="entry name" value="SIS_dom_sf"/>
</dbReference>
<dbReference type="PRINTS" id="PR00662">
    <property type="entry name" value="G6PISOMERASE"/>
</dbReference>
<dbReference type="RefSeq" id="XP_044542221.1">
    <property type="nucleotide sequence ID" value="XM_044688709.1"/>
</dbReference>
<dbReference type="PANTHER" id="PTHR11469:SF1">
    <property type="entry name" value="GLUCOSE-6-PHOSPHATE ISOMERASE"/>
    <property type="match status" value="1"/>
</dbReference>
<dbReference type="EMBL" id="PYSW02000061">
    <property type="protein sequence ID" value="KAG2373047.1"/>
    <property type="molecule type" value="Genomic_DNA"/>
</dbReference>
<dbReference type="CDD" id="cd05015">
    <property type="entry name" value="SIS_PGI_1"/>
    <property type="match status" value="1"/>
</dbReference>
<dbReference type="GeneID" id="68105347"/>
<protein>
    <recommendedName>
        <fullName evidence="4">Glucose-6-phosphate isomerase</fullName>
        <ecNumber evidence="4">5.3.1.9</ecNumber>
    </recommendedName>
</protein>
<organism evidence="5 6">
    <name type="scientific">Naegleria lovaniensis</name>
    <name type="common">Amoeba</name>
    <dbReference type="NCBI Taxonomy" id="51637"/>
    <lineage>
        <taxon>Eukaryota</taxon>
        <taxon>Discoba</taxon>
        <taxon>Heterolobosea</taxon>
        <taxon>Tetramitia</taxon>
        <taxon>Eutetramitia</taxon>
        <taxon>Vahlkampfiidae</taxon>
        <taxon>Naegleria</taxon>
    </lineage>
</organism>
<name>A0AA88GCD9_NAELO</name>
<dbReference type="GO" id="GO:0097367">
    <property type="term" value="F:carbohydrate derivative binding"/>
    <property type="evidence" value="ECO:0007669"/>
    <property type="project" value="InterPro"/>
</dbReference>
<dbReference type="Gene3D" id="3.40.50.10490">
    <property type="entry name" value="Glucose-6-phosphate isomerase like protein, domain 1"/>
    <property type="match status" value="2"/>
</dbReference>
<dbReference type="PANTHER" id="PTHR11469">
    <property type="entry name" value="GLUCOSE-6-PHOSPHATE ISOMERASE"/>
    <property type="match status" value="1"/>
</dbReference>
<comment type="catalytic activity">
    <reaction evidence="4">
        <text>alpha-D-glucose 6-phosphate = beta-D-fructose 6-phosphate</text>
        <dbReference type="Rhea" id="RHEA:11816"/>
        <dbReference type="ChEBI" id="CHEBI:57634"/>
        <dbReference type="ChEBI" id="CHEBI:58225"/>
        <dbReference type="EC" id="5.3.1.9"/>
    </reaction>
</comment>
<comment type="similarity">
    <text evidence="4">Belongs to the GPI family.</text>
</comment>
<reference evidence="5 6" key="1">
    <citation type="journal article" date="2018" name="BMC Genomics">
        <title>The genome of Naegleria lovaniensis, the basis for a comparative approach to unravel pathogenicity factors of the human pathogenic amoeba N. fowleri.</title>
        <authorList>
            <person name="Liechti N."/>
            <person name="Schurch N."/>
            <person name="Bruggmann R."/>
            <person name="Wittwer M."/>
        </authorList>
    </citation>
    <scope>NUCLEOTIDE SEQUENCE [LARGE SCALE GENOMIC DNA]</scope>
    <source>
        <strain evidence="5 6">ATCC 30569</strain>
    </source>
</reference>
<accession>A0AA88GCD9</accession>
<dbReference type="AlphaFoldDB" id="A0AA88GCD9"/>
<dbReference type="PROSITE" id="PS51463">
    <property type="entry name" value="P_GLUCOSE_ISOMERASE_3"/>
    <property type="match status" value="1"/>
</dbReference>
<keyword evidence="1 4" id="KW-0312">Gluconeogenesis</keyword>
<dbReference type="HAMAP" id="MF_00473">
    <property type="entry name" value="G6P_isomerase"/>
    <property type="match status" value="1"/>
</dbReference>
<evidence type="ECO:0000256" key="4">
    <source>
        <dbReference type="RuleBase" id="RU000612"/>
    </source>
</evidence>
<dbReference type="InterPro" id="IPR035476">
    <property type="entry name" value="SIS_PGI_1"/>
</dbReference>
<dbReference type="InterPro" id="IPR001672">
    <property type="entry name" value="G6P_Isomerase"/>
</dbReference>
<keyword evidence="3 4" id="KW-0413">Isomerase</keyword>
<dbReference type="GO" id="GO:0006094">
    <property type="term" value="P:gluconeogenesis"/>
    <property type="evidence" value="ECO:0007669"/>
    <property type="project" value="UniProtKB-KW"/>
</dbReference>
<dbReference type="GO" id="GO:0006096">
    <property type="term" value="P:glycolytic process"/>
    <property type="evidence" value="ECO:0007669"/>
    <property type="project" value="UniProtKB-KW"/>
</dbReference>
<evidence type="ECO:0000313" key="6">
    <source>
        <dbReference type="Proteomes" id="UP000816034"/>
    </source>
</evidence>
<dbReference type="EC" id="5.3.1.9" evidence="4"/>
<dbReference type="GO" id="GO:0051156">
    <property type="term" value="P:glucose 6-phosphate metabolic process"/>
    <property type="evidence" value="ECO:0007669"/>
    <property type="project" value="TreeGrafter"/>
</dbReference>
<comment type="pathway">
    <text evidence="4">Carbohydrate degradation; glycolysis; D-glyceraldehyde 3-phosphate and glycerone phosphate from D-glucose: step 2/4.</text>
</comment>
<keyword evidence="6" id="KW-1185">Reference proteome</keyword>
<gene>
    <name evidence="5" type="ORF">C9374_012893</name>
</gene>
<keyword evidence="2 4" id="KW-0324">Glycolysis</keyword>
<evidence type="ECO:0000313" key="5">
    <source>
        <dbReference type="EMBL" id="KAG2373047.1"/>
    </source>
</evidence>
<evidence type="ECO:0000256" key="2">
    <source>
        <dbReference type="ARBA" id="ARBA00023152"/>
    </source>
</evidence>